<evidence type="ECO:0000313" key="2">
    <source>
        <dbReference type="Proteomes" id="UP000466345"/>
    </source>
</evidence>
<organism evidence="1 2">
    <name type="scientific">Streptomyces smaragdinus</name>
    <dbReference type="NCBI Taxonomy" id="2585196"/>
    <lineage>
        <taxon>Bacteria</taxon>
        <taxon>Bacillati</taxon>
        <taxon>Actinomycetota</taxon>
        <taxon>Actinomycetes</taxon>
        <taxon>Kitasatosporales</taxon>
        <taxon>Streptomycetaceae</taxon>
        <taxon>Streptomyces</taxon>
    </lineage>
</organism>
<protein>
    <submittedName>
        <fullName evidence="1">Uncharacterized protein</fullName>
    </submittedName>
</protein>
<keyword evidence="2" id="KW-1185">Reference proteome</keyword>
<evidence type="ECO:0000313" key="1">
    <source>
        <dbReference type="EMBL" id="MQY09941.1"/>
    </source>
</evidence>
<comment type="caution">
    <text evidence="1">The sequence shown here is derived from an EMBL/GenBank/DDBJ whole genome shotgun (WGS) entry which is preliminary data.</text>
</comment>
<name>A0A7K0C910_9ACTN</name>
<reference evidence="1 2" key="1">
    <citation type="submission" date="2019-10" db="EMBL/GenBank/DDBJ databases">
        <title>Streptomyces smaragdinus sp. nov. and Streptomyces fabii sp. nov., isolated from the gut of fungus growing-termite Macrotermes natalensis.</title>
        <authorList>
            <person name="Schwitalla J."/>
            <person name="Benndorf R."/>
            <person name="Martin K."/>
            <person name="De Beer W."/>
            <person name="Kaster A.-K."/>
            <person name="Vollmers J."/>
            <person name="Poulsen M."/>
            <person name="Beemelmanns C."/>
        </authorList>
    </citation>
    <scope>NUCLEOTIDE SEQUENCE [LARGE SCALE GENOMIC DNA]</scope>
    <source>
        <strain evidence="1 2">RB5</strain>
    </source>
</reference>
<gene>
    <name evidence="1" type="ORF">SRB5_00450</name>
</gene>
<proteinExistence type="predicted"/>
<dbReference type="EMBL" id="WEGJ01000001">
    <property type="protein sequence ID" value="MQY09941.1"/>
    <property type="molecule type" value="Genomic_DNA"/>
</dbReference>
<accession>A0A7K0C910</accession>
<sequence>MILPDTTPAPSAPALPEPDTLVLLNRPLRPGTDPSTLSVFADQRWRLSPAVFEGHTTAFSIDFSPIAGPFLHTVKTLTWLLLNHTSAGVSTFYFRPRTLAITTITSMFRSLRLFTDWLHGRGRACFGEVSLADLDDYAAHVKATETSHGQREDRLSIVNRCRRTTFSPQLRTIERPQLLGHVGVSLDGLESVLQPIAGSVDRDDVAVVQEAVEDGGGQDFVAEHLSPFAEGLV</sequence>
<dbReference type="AlphaFoldDB" id="A0A7K0C910"/>
<dbReference type="Proteomes" id="UP000466345">
    <property type="component" value="Unassembled WGS sequence"/>
</dbReference>